<dbReference type="Gene3D" id="3.40.390.80">
    <property type="entry name" value="Peptidase M60, enhancin-like domain 2"/>
    <property type="match status" value="1"/>
</dbReference>
<organism evidence="3 4">
    <name type="scientific">Phocaeicola sartorii</name>
    <dbReference type="NCBI Taxonomy" id="671267"/>
    <lineage>
        <taxon>Bacteria</taxon>
        <taxon>Pseudomonadati</taxon>
        <taxon>Bacteroidota</taxon>
        <taxon>Bacteroidia</taxon>
        <taxon>Bacteroidales</taxon>
        <taxon>Bacteroidaceae</taxon>
        <taxon>Phocaeicola</taxon>
    </lineage>
</organism>
<evidence type="ECO:0000259" key="1">
    <source>
        <dbReference type="PROSITE" id="PS50022"/>
    </source>
</evidence>
<evidence type="ECO:0000259" key="2">
    <source>
        <dbReference type="PROSITE" id="PS51723"/>
    </source>
</evidence>
<dbReference type="Proteomes" id="UP000310760">
    <property type="component" value="Unassembled WGS sequence"/>
</dbReference>
<dbReference type="InterPro" id="IPR000421">
    <property type="entry name" value="FA58C"/>
</dbReference>
<gene>
    <name evidence="3" type="ORF">E5339_17305</name>
</gene>
<dbReference type="InterPro" id="IPR024361">
    <property type="entry name" value="BACON"/>
</dbReference>
<evidence type="ECO:0000313" key="3">
    <source>
        <dbReference type="EMBL" id="TGY68206.1"/>
    </source>
</evidence>
<dbReference type="RefSeq" id="WP_135952421.1">
    <property type="nucleotide sequence ID" value="NZ_CAOOJZ010000057.1"/>
</dbReference>
<proteinExistence type="predicted"/>
<dbReference type="PROSITE" id="PS51257">
    <property type="entry name" value="PROKAR_LIPOPROTEIN"/>
    <property type="match status" value="1"/>
</dbReference>
<dbReference type="Gene3D" id="1.10.390.30">
    <property type="entry name" value="Peptidase M60, enhancin-like domain 3"/>
    <property type="match status" value="1"/>
</dbReference>
<dbReference type="SMART" id="SM01276">
    <property type="entry name" value="M60-like"/>
    <property type="match status" value="1"/>
</dbReference>
<accession>A0A4S2FHA4</accession>
<feature type="domain" description="F5/8 type C" evidence="1">
    <location>
        <begin position="228"/>
        <end position="370"/>
    </location>
</feature>
<dbReference type="Gene3D" id="2.60.120.260">
    <property type="entry name" value="Galactose-binding domain-like"/>
    <property type="match status" value="1"/>
</dbReference>
<dbReference type="InterPro" id="IPR013783">
    <property type="entry name" value="Ig-like_fold"/>
</dbReference>
<evidence type="ECO:0000313" key="4">
    <source>
        <dbReference type="Proteomes" id="UP000310760"/>
    </source>
</evidence>
<dbReference type="InterPro" id="IPR008979">
    <property type="entry name" value="Galactose-bd-like_sf"/>
</dbReference>
<feature type="domain" description="Peptidase M60" evidence="2">
    <location>
        <begin position="447"/>
        <end position="757"/>
    </location>
</feature>
<dbReference type="AlphaFoldDB" id="A0A4S2FHA4"/>
<dbReference type="PROSITE" id="PS50022">
    <property type="entry name" value="FA58C_3"/>
    <property type="match status" value="1"/>
</dbReference>
<dbReference type="Gene3D" id="2.60.120.1250">
    <property type="entry name" value="Peptidase M60, enhancin-like domain 1"/>
    <property type="match status" value="1"/>
</dbReference>
<dbReference type="Gene3D" id="2.60.40.10">
    <property type="entry name" value="Immunoglobulins"/>
    <property type="match status" value="2"/>
</dbReference>
<dbReference type="InterPro" id="IPR042279">
    <property type="entry name" value="Pep_M60_3"/>
</dbReference>
<dbReference type="SUPFAM" id="SSF49785">
    <property type="entry name" value="Galactose-binding domain-like"/>
    <property type="match status" value="1"/>
</dbReference>
<dbReference type="Pfam" id="PF13402">
    <property type="entry name" value="Peptidase_M60"/>
    <property type="match status" value="1"/>
</dbReference>
<dbReference type="EMBL" id="SRYJ01000044">
    <property type="protein sequence ID" value="TGY68206.1"/>
    <property type="molecule type" value="Genomic_DNA"/>
</dbReference>
<dbReference type="PROSITE" id="PS51723">
    <property type="entry name" value="PEPTIDASE_M60"/>
    <property type="match status" value="1"/>
</dbReference>
<dbReference type="Pfam" id="PF19190">
    <property type="entry name" value="BACON_2"/>
    <property type="match status" value="1"/>
</dbReference>
<dbReference type="InterPro" id="IPR031161">
    <property type="entry name" value="Peptidase_M60_dom"/>
</dbReference>
<name>A0A4S2FHA4_9BACT</name>
<dbReference type="CDD" id="cd14948">
    <property type="entry name" value="BACON"/>
    <property type="match status" value="1"/>
</dbReference>
<dbReference type="Pfam" id="PF00754">
    <property type="entry name" value="F5_F8_type_C"/>
    <property type="match status" value="1"/>
</dbReference>
<reference evidence="3 4" key="1">
    <citation type="submission" date="2019-04" db="EMBL/GenBank/DDBJ databases">
        <title>Microbes associate with the intestines of laboratory mice.</title>
        <authorList>
            <person name="Navarre W."/>
            <person name="Wong E."/>
            <person name="Huang K."/>
            <person name="Tropini C."/>
            <person name="Ng K."/>
            <person name="Yu B."/>
        </authorList>
    </citation>
    <scope>NUCLEOTIDE SEQUENCE [LARGE SCALE GENOMIC DNA]</scope>
    <source>
        <strain evidence="3 4">NM22_B1</strain>
    </source>
</reference>
<sequence>MKRNIYSLLIIAFLSYWLTACSDKDRSQEASLDIDKESVDFSSDSGSQRITVTTNIDNWTAKADKSWCHPSAEGKALRIDVDESEERYVRQATVTLTASGQIRKLTVRQLGYEASILVDKSAFKIGVAGGEIRFAVTSNVNVAISLPEWITSKAAPRSPATVTTTYSYMVEATKTDNQRQGSIEITEILAGSSTKDGQSEEVTPKSTSISVIQKGLNEFAEGSGEDVNGDIKIKVTSGTASSFQPGSNIEKSFDEDYSTLYHSNWNNTASNYFPITLTYNFGALTDVDYLVYHPRSNGNNGRFKEVEIDYSADGLTFTKLLDKDFQGSNHASKVTFDRSVQAKSFRFIIKSGSGDRQGFASCAEMEFFAKNPANFDYSTLFTDGSCSELKAGITDDDIARCEYPFFKNIAYYMMRGKYPSEFRINEFKAYPDPDIQASTHKTYPYSLLDNPTGIAVKAGENLIVLVGDTHGYDIGLRIQNLDAPNEDGFGGTAYLLNQGINKLTINEQGLVYVTYLTKTLDDPNATPIKIHFASGTVNGYFDSQNPAHTGRWTELLGKATNRYFDVLGKYTHLTFETNDFRTYTGSDGEELINIFDQIDYNEQVMLGLEKENKMFRNRLYLNVMYKAYMYATSYHTAYNRIVMKDICNPAKLKTSSCWGPAHEMGHCNQIRPGVMWAGTTEVTTNIMSEYIQTVIFGQPSRLQVEDMGIVYRNRYSKAWNAIIAAGSPHSDFRDIENHADDVFCKLVPFWQLELYFGKALGRTPLKQADRGGFYPSVYEYARNKNYSGMSNGDIQLDFVYACSKISGMNLLDFFSKWGFLTPVNKEVDDYGIKQMTVTPSMIEALKQRVNALGLPTPDVALEYISDNTSELYRTKAEIIRGGNATHSPRTFTVGSGKNTVTYHGETITIPDWKNVVTYEVKDGTGKFILISSGENAPSPTDTFTIPTGWKNGFKLYAVSVTGKRVEVPVN</sequence>
<protein>
    <submittedName>
        <fullName evidence="3">Carbohydrate-binding protein</fullName>
    </submittedName>
</protein>
<comment type="caution">
    <text evidence="3">The sequence shown here is derived from an EMBL/GenBank/DDBJ whole genome shotgun (WGS) entry which is preliminary data.</text>
</comment>